<sequence length="89" mass="10324">MQTIKLQFDEVTQQLSKTQRTLDAVSLPAPSESSLGRNQLQFTTQYLERENNLHKMVLDYIKAVTKNIEDTKANVEILKKQDQAIFRNK</sequence>
<dbReference type="Proteomes" id="UP001596549">
    <property type="component" value="Unassembled WGS sequence"/>
</dbReference>
<evidence type="ECO:0000313" key="2">
    <source>
        <dbReference type="Proteomes" id="UP001596549"/>
    </source>
</evidence>
<reference evidence="2" key="1">
    <citation type="journal article" date="2019" name="Int. J. Syst. Evol. Microbiol.">
        <title>The Global Catalogue of Microorganisms (GCM) 10K type strain sequencing project: providing services to taxonomists for standard genome sequencing and annotation.</title>
        <authorList>
            <consortium name="The Broad Institute Genomics Platform"/>
            <consortium name="The Broad Institute Genome Sequencing Center for Infectious Disease"/>
            <person name="Wu L."/>
            <person name="Ma J."/>
        </authorList>
    </citation>
    <scope>NUCLEOTIDE SEQUENCE [LARGE SCALE GENOMIC DNA]</scope>
    <source>
        <strain evidence="2">NBRC 106396</strain>
    </source>
</reference>
<comment type="caution">
    <text evidence="1">The sequence shown here is derived from an EMBL/GenBank/DDBJ whole genome shotgun (WGS) entry which is preliminary data.</text>
</comment>
<dbReference type="EMBL" id="JBHTCP010000052">
    <property type="protein sequence ID" value="MFC7373506.1"/>
    <property type="molecule type" value="Genomic_DNA"/>
</dbReference>
<name>A0ABW2NSR6_9BACL</name>
<gene>
    <name evidence="1" type="ORF">ACFQPF_17835</name>
</gene>
<accession>A0ABW2NSR6</accession>
<proteinExistence type="predicted"/>
<evidence type="ECO:0000313" key="1">
    <source>
        <dbReference type="EMBL" id="MFC7373506.1"/>
    </source>
</evidence>
<dbReference type="Pfam" id="PF17279">
    <property type="entry name" value="DUF5344"/>
    <property type="match status" value="1"/>
</dbReference>
<protein>
    <submittedName>
        <fullName evidence="1">YwqI/YxiC family protein</fullName>
    </submittedName>
</protein>
<organism evidence="1 2">
    <name type="scientific">Fictibacillus iocasae</name>
    <dbReference type="NCBI Taxonomy" id="2715437"/>
    <lineage>
        <taxon>Bacteria</taxon>
        <taxon>Bacillati</taxon>
        <taxon>Bacillota</taxon>
        <taxon>Bacilli</taxon>
        <taxon>Bacillales</taxon>
        <taxon>Fictibacillaceae</taxon>
        <taxon>Fictibacillus</taxon>
    </lineage>
</organism>
<dbReference type="RefSeq" id="WP_379751510.1">
    <property type="nucleotide sequence ID" value="NZ_JBHTCP010000052.1"/>
</dbReference>
<keyword evidence="2" id="KW-1185">Reference proteome</keyword>
<dbReference type="InterPro" id="IPR046318">
    <property type="entry name" value="DUF5344"/>
</dbReference>